<proteinExistence type="predicted"/>
<organism evidence="2 3">
    <name type="scientific">Bifidobacterium scaligerum</name>
    <dbReference type="NCBI Taxonomy" id="2052656"/>
    <lineage>
        <taxon>Bacteria</taxon>
        <taxon>Bacillati</taxon>
        <taxon>Actinomycetota</taxon>
        <taxon>Actinomycetes</taxon>
        <taxon>Bifidobacteriales</taxon>
        <taxon>Bifidobacteriaceae</taxon>
        <taxon>Bifidobacterium</taxon>
    </lineage>
</organism>
<dbReference type="OrthoDB" id="3186544at2"/>
<evidence type="ECO:0000313" key="2">
    <source>
        <dbReference type="EMBL" id="PJM78228.1"/>
    </source>
</evidence>
<dbReference type="AlphaFoldDB" id="A0A2M9HN32"/>
<keyword evidence="3" id="KW-1185">Reference proteome</keyword>
<dbReference type="Proteomes" id="UP000228755">
    <property type="component" value="Unassembled WGS sequence"/>
</dbReference>
<dbReference type="PANTHER" id="PTHR43252:SF2">
    <property type="entry name" value="TRANSCRIPTION REGULATOR, PADR-LIKE FAMILY"/>
    <property type="match status" value="1"/>
</dbReference>
<dbReference type="EMBL" id="PGLQ01000014">
    <property type="protein sequence ID" value="PJM78228.1"/>
    <property type="molecule type" value="Genomic_DNA"/>
</dbReference>
<dbReference type="InterPro" id="IPR005149">
    <property type="entry name" value="Tscrpt_reg_PadR_N"/>
</dbReference>
<accession>A0A2M9HN32</accession>
<dbReference type="Gene3D" id="1.10.10.10">
    <property type="entry name" value="Winged helix-like DNA-binding domain superfamily/Winged helix DNA-binding domain"/>
    <property type="match status" value="1"/>
</dbReference>
<comment type="caution">
    <text evidence="2">The sequence shown here is derived from an EMBL/GenBank/DDBJ whole genome shotgun (WGS) entry which is preliminary data.</text>
</comment>
<sequence length="195" mass="22487">MALKHAILSALSRGVPRTGYELSAAFRDVTDSAWHASPSQVYSELQKMAAAGLIAVHKRDDRGKTSYVITDDGMTELRRWLIDDEPDHSVRDDASLRMLTLWVLDKETIGYLIDAEVAFQQRRLIQLERLLKEWKHVRPDTPVWRNRYSSYVMNMSITTVRLSWLKGLRTVLLDENVDPEETFAYLTDVIDKLHA</sequence>
<dbReference type="RefSeq" id="WP_100497289.1">
    <property type="nucleotide sequence ID" value="NZ_PGLQ01000014.1"/>
</dbReference>
<evidence type="ECO:0000313" key="3">
    <source>
        <dbReference type="Proteomes" id="UP000228755"/>
    </source>
</evidence>
<dbReference type="SUPFAM" id="SSF46785">
    <property type="entry name" value="Winged helix' DNA-binding domain"/>
    <property type="match status" value="1"/>
</dbReference>
<dbReference type="PANTHER" id="PTHR43252">
    <property type="entry name" value="TRANSCRIPTIONAL REGULATOR YQJI"/>
    <property type="match status" value="1"/>
</dbReference>
<evidence type="ECO:0000259" key="1">
    <source>
        <dbReference type="Pfam" id="PF03551"/>
    </source>
</evidence>
<dbReference type="Pfam" id="PF03551">
    <property type="entry name" value="PadR"/>
    <property type="match status" value="1"/>
</dbReference>
<gene>
    <name evidence="2" type="ORF">CUU80_10515</name>
</gene>
<dbReference type="InterPro" id="IPR036390">
    <property type="entry name" value="WH_DNA-bd_sf"/>
</dbReference>
<reference evidence="2 3" key="1">
    <citation type="submission" date="2017-11" db="EMBL/GenBank/DDBJ databases">
        <title>Draft genome sequences of strains TRE 1, TRE D, TRE H and TRI 7, isolated from tamarins, belonging to four potential novel Bifidobacterium species.</title>
        <authorList>
            <person name="Mattarelli P."/>
            <person name="Modesto M."/>
            <person name="Bonetti A."/>
            <person name="Puglisi E."/>
            <person name="Morelli L."/>
        </authorList>
    </citation>
    <scope>NUCLEOTIDE SEQUENCE [LARGE SCALE GENOMIC DNA]</scope>
    <source>
        <strain evidence="3">TRED</strain>
    </source>
</reference>
<protein>
    <recommendedName>
        <fullName evidence="1">Transcription regulator PadR N-terminal domain-containing protein</fullName>
    </recommendedName>
</protein>
<dbReference type="InterPro" id="IPR036388">
    <property type="entry name" value="WH-like_DNA-bd_sf"/>
</dbReference>
<feature type="domain" description="Transcription regulator PadR N-terminal" evidence="1">
    <location>
        <begin position="7"/>
        <end position="78"/>
    </location>
</feature>
<name>A0A2M9HN32_9BIFI</name>